<dbReference type="GO" id="GO:0005524">
    <property type="term" value="F:ATP binding"/>
    <property type="evidence" value="ECO:0007669"/>
    <property type="project" value="UniProtKB-KW"/>
</dbReference>
<evidence type="ECO:0000256" key="9">
    <source>
        <dbReference type="ARBA" id="ARBA00048679"/>
    </source>
</evidence>
<sequence length="453" mass="50413">MEKYEQVLCLGSGGAADVFLMRHVEWKSLHAVKRVKVEHTRSAKTQSAVLQEAEIIRRLEHPHIVTCSEAFVSSDGGFIYIVMAYCDGGTLDDKVKGRKPGEFFTEDTVMGWFVQVTMALSYIHTAKILHRDIKTSNVLLTKQGVVKLGDFGISRVLNNTADLASTCVGTPSYLSPELCQDVPYSSKSDIWALGCLLYEICALRPPFAATNLLSLLYKITKGEYDPVPDVYSENISSSIKRMLCLKPENRPSAACILSRAYVQDHQENIKHTETQSKGESWDIDTEGKNTSLGPQVLSQPQLWEETEHTMEGVSGEEEEEEEEDCDALCVGEQIHCDCRYPEDFDEDESLSSEEDCSGLSGSLMRSSSADLTEVPDISQQVDYPDDFEEDETREGHEDEADLVHAASLQQPHDDAVEEFQLCDAGGLSITLKALKENGKKYTFTDLETLHLKG</sequence>
<protein>
    <recommendedName>
        <fullName evidence="2">non-specific serine/threonine protein kinase</fullName>
        <ecNumber evidence="2">2.7.11.1</ecNumber>
    </recommendedName>
</protein>
<evidence type="ECO:0000256" key="5">
    <source>
        <dbReference type="ARBA" id="ARBA00022741"/>
    </source>
</evidence>
<dbReference type="Pfam" id="PF00069">
    <property type="entry name" value="Pkinase"/>
    <property type="match status" value="1"/>
</dbReference>
<evidence type="ECO:0000256" key="10">
    <source>
        <dbReference type="SAM" id="MobiDB-lite"/>
    </source>
</evidence>
<feature type="compositionally biased region" description="Low complexity" evidence="10">
    <location>
        <begin position="357"/>
        <end position="368"/>
    </location>
</feature>
<dbReference type="InterPro" id="IPR008271">
    <property type="entry name" value="Ser/Thr_kinase_AS"/>
</dbReference>
<feature type="domain" description="Protein kinase" evidence="11">
    <location>
        <begin position="4"/>
        <end position="262"/>
    </location>
</feature>
<evidence type="ECO:0000256" key="7">
    <source>
        <dbReference type="ARBA" id="ARBA00022840"/>
    </source>
</evidence>
<dbReference type="AlphaFoldDB" id="A0A6A4T6C8"/>
<name>A0A6A4T6C8_SCOMX</name>
<comment type="similarity">
    <text evidence="1">Belongs to the protein kinase superfamily. NEK Ser/Thr protein kinase family. NIMA subfamily.</text>
</comment>
<dbReference type="EC" id="2.7.11.1" evidence="2"/>
<keyword evidence="6" id="KW-0418">Kinase</keyword>
<dbReference type="Gene3D" id="1.10.510.10">
    <property type="entry name" value="Transferase(Phosphotransferase) domain 1"/>
    <property type="match status" value="1"/>
</dbReference>
<accession>A0A6A4T6C8</accession>
<keyword evidence="4" id="KW-0808">Transferase</keyword>
<evidence type="ECO:0000259" key="11">
    <source>
        <dbReference type="PROSITE" id="PS50011"/>
    </source>
</evidence>
<evidence type="ECO:0000256" key="4">
    <source>
        <dbReference type="ARBA" id="ARBA00022679"/>
    </source>
</evidence>
<dbReference type="EMBL" id="VEVO01000007">
    <property type="protein sequence ID" value="KAF0039540.1"/>
    <property type="molecule type" value="Genomic_DNA"/>
</dbReference>
<feature type="region of interest" description="Disordered" evidence="10">
    <location>
        <begin position="272"/>
        <end position="294"/>
    </location>
</feature>
<dbReference type="PROSITE" id="PS50011">
    <property type="entry name" value="PROTEIN_KINASE_DOM"/>
    <property type="match status" value="1"/>
</dbReference>
<dbReference type="InterPro" id="IPR051131">
    <property type="entry name" value="NEK_Ser/Thr_kinase_NIMA"/>
</dbReference>
<dbReference type="SUPFAM" id="SSF56112">
    <property type="entry name" value="Protein kinase-like (PK-like)"/>
    <property type="match status" value="1"/>
</dbReference>
<dbReference type="CDD" id="cd08215">
    <property type="entry name" value="STKc_Nek"/>
    <property type="match status" value="1"/>
</dbReference>
<comment type="catalytic activity">
    <reaction evidence="9">
        <text>L-seryl-[protein] + ATP = O-phospho-L-seryl-[protein] + ADP + H(+)</text>
        <dbReference type="Rhea" id="RHEA:17989"/>
        <dbReference type="Rhea" id="RHEA-COMP:9863"/>
        <dbReference type="Rhea" id="RHEA-COMP:11604"/>
        <dbReference type="ChEBI" id="CHEBI:15378"/>
        <dbReference type="ChEBI" id="CHEBI:29999"/>
        <dbReference type="ChEBI" id="CHEBI:30616"/>
        <dbReference type="ChEBI" id="CHEBI:83421"/>
        <dbReference type="ChEBI" id="CHEBI:456216"/>
        <dbReference type="EC" id="2.7.11.1"/>
    </reaction>
</comment>
<dbReference type="SMART" id="SM00220">
    <property type="entry name" value="S_TKc"/>
    <property type="match status" value="1"/>
</dbReference>
<evidence type="ECO:0000256" key="8">
    <source>
        <dbReference type="ARBA" id="ARBA00047899"/>
    </source>
</evidence>
<organism evidence="12 13">
    <name type="scientific">Scophthalmus maximus</name>
    <name type="common">Turbot</name>
    <name type="synonym">Psetta maxima</name>
    <dbReference type="NCBI Taxonomy" id="52904"/>
    <lineage>
        <taxon>Eukaryota</taxon>
        <taxon>Metazoa</taxon>
        <taxon>Chordata</taxon>
        <taxon>Craniata</taxon>
        <taxon>Vertebrata</taxon>
        <taxon>Euteleostomi</taxon>
        <taxon>Actinopterygii</taxon>
        <taxon>Neopterygii</taxon>
        <taxon>Teleostei</taxon>
        <taxon>Neoteleostei</taxon>
        <taxon>Acanthomorphata</taxon>
        <taxon>Carangaria</taxon>
        <taxon>Pleuronectiformes</taxon>
        <taxon>Pleuronectoidei</taxon>
        <taxon>Scophthalmidae</taxon>
        <taxon>Scophthalmus</taxon>
    </lineage>
</organism>
<dbReference type="GO" id="GO:0004674">
    <property type="term" value="F:protein serine/threonine kinase activity"/>
    <property type="evidence" value="ECO:0007669"/>
    <property type="project" value="UniProtKB-KW"/>
</dbReference>
<dbReference type="Proteomes" id="UP000438429">
    <property type="component" value="Unassembled WGS sequence"/>
</dbReference>
<dbReference type="InterPro" id="IPR011009">
    <property type="entry name" value="Kinase-like_dom_sf"/>
</dbReference>
<keyword evidence="3" id="KW-0723">Serine/threonine-protein kinase</keyword>
<evidence type="ECO:0000256" key="1">
    <source>
        <dbReference type="ARBA" id="ARBA00010886"/>
    </source>
</evidence>
<evidence type="ECO:0000256" key="6">
    <source>
        <dbReference type="ARBA" id="ARBA00022777"/>
    </source>
</evidence>
<dbReference type="PANTHER" id="PTHR44899">
    <property type="entry name" value="CAMK FAMILY PROTEIN KINASE"/>
    <property type="match status" value="1"/>
</dbReference>
<evidence type="ECO:0000256" key="3">
    <source>
        <dbReference type="ARBA" id="ARBA00022527"/>
    </source>
</evidence>
<feature type="compositionally biased region" description="Acidic residues" evidence="10">
    <location>
        <begin position="344"/>
        <end position="356"/>
    </location>
</feature>
<comment type="catalytic activity">
    <reaction evidence="8">
        <text>L-threonyl-[protein] + ATP = O-phospho-L-threonyl-[protein] + ADP + H(+)</text>
        <dbReference type="Rhea" id="RHEA:46608"/>
        <dbReference type="Rhea" id="RHEA-COMP:11060"/>
        <dbReference type="Rhea" id="RHEA-COMP:11605"/>
        <dbReference type="ChEBI" id="CHEBI:15378"/>
        <dbReference type="ChEBI" id="CHEBI:30013"/>
        <dbReference type="ChEBI" id="CHEBI:30616"/>
        <dbReference type="ChEBI" id="CHEBI:61977"/>
        <dbReference type="ChEBI" id="CHEBI:456216"/>
        <dbReference type="EC" id="2.7.11.1"/>
    </reaction>
</comment>
<proteinExistence type="inferred from homology"/>
<keyword evidence="7" id="KW-0067">ATP-binding</keyword>
<dbReference type="PANTHER" id="PTHR44899:SF3">
    <property type="entry name" value="SERINE_THREONINE-PROTEIN KINASE NEK1"/>
    <property type="match status" value="1"/>
</dbReference>
<dbReference type="InterPro" id="IPR000719">
    <property type="entry name" value="Prot_kinase_dom"/>
</dbReference>
<comment type="caution">
    <text evidence="12">The sequence shown here is derived from an EMBL/GenBank/DDBJ whole genome shotgun (WGS) entry which is preliminary data.</text>
</comment>
<evidence type="ECO:0000256" key="2">
    <source>
        <dbReference type="ARBA" id="ARBA00012513"/>
    </source>
</evidence>
<gene>
    <name evidence="12" type="ORF">F2P81_007775</name>
</gene>
<evidence type="ECO:0000313" key="13">
    <source>
        <dbReference type="Proteomes" id="UP000438429"/>
    </source>
</evidence>
<keyword evidence="5" id="KW-0547">Nucleotide-binding</keyword>
<dbReference type="PROSITE" id="PS00108">
    <property type="entry name" value="PROTEIN_KINASE_ST"/>
    <property type="match status" value="1"/>
</dbReference>
<reference evidence="12 13" key="1">
    <citation type="submission" date="2019-06" db="EMBL/GenBank/DDBJ databases">
        <title>Draft genomes of female and male turbot (Scophthalmus maximus).</title>
        <authorList>
            <person name="Xu H."/>
            <person name="Xu X.-W."/>
            <person name="Shao C."/>
            <person name="Chen S."/>
        </authorList>
    </citation>
    <scope>NUCLEOTIDE SEQUENCE [LARGE SCALE GENOMIC DNA]</scope>
    <source>
        <strain evidence="12">Ysfricsl-2016a</strain>
        <tissue evidence="12">Blood</tissue>
    </source>
</reference>
<evidence type="ECO:0000313" key="12">
    <source>
        <dbReference type="EMBL" id="KAF0039540.1"/>
    </source>
</evidence>
<feature type="region of interest" description="Disordered" evidence="10">
    <location>
        <begin position="344"/>
        <end position="373"/>
    </location>
</feature>